<dbReference type="AlphaFoldDB" id="A0A6J2Y714"/>
<comment type="subcellular location">
    <subcellularLocation>
        <location evidence="1">Nucleus</location>
    </subcellularLocation>
</comment>
<feature type="repeat" description="WD" evidence="7">
    <location>
        <begin position="176"/>
        <end position="211"/>
    </location>
</feature>
<gene>
    <name evidence="11" type="primary">LOC115884340</name>
</gene>
<proteinExistence type="inferred from homology"/>
<protein>
    <submittedName>
        <fullName evidence="11">Histone-binding protein RBBP4-like</fullName>
    </submittedName>
</protein>
<dbReference type="InterPro" id="IPR001680">
    <property type="entry name" value="WD40_rpt"/>
</dbReference>
<dbReference type="SUPFAM" id="SSF50978">
    <property type="entry name" value="WD40 repeat-like"/>
    <property type="match status" value="1"/>
</dbReference>
<dbReference type="InterPro" id="IPR019775">
    <property type="entry name" value="WD40_repeat_CS"/>
</dbReference>
<keyword evidence="3 7" id="KW-0853">WD repeat</keyword>
<dbReference type="InterPro" id="IPR015943">
    <property type="entry name" value="WD40/YVTN_repeat-like_dom_sf"/>
</dbReference>
<dbReference type="InterPro" id="IPR020472">
    <property type="entry name" value="WD40_PAC1"/>
</dbReference>
<name>A0A6J2Y714_SITOR</name>
<dbReference type="Proteomes" id="UP000504635">
    <property type="component" value="Unplaced"/>
</dbReference>
<dbReference type="InterPro" id="IPR050459">
    <property type="entry name" value="WD_repeat_RBAP46/RBAP48/MSI1"/>
</dbReference>
<dbReference type="PROSITE" id="PS50294">
    <property type="entry name" value="WD_REPEATS_REGION"/>
    <property type="match status" value="1"/>
</dbReference>
<evidence type="ECO:0000256" key="1">
    <source>
        <dbReference type="ARBA" id="ARBA00004123"/>
    </source>
</evidence>
<evidence type="ECO:0000256" key="8">
    <source>
        <dbReference type="SAM" id="MobiDB-lite"/>
    </source>
</evidence>
<dbReference type="GO" id="GO:0006325">
    <property type="term" value="P:chromatin organization"/>
    <property type="evidence" value="ECO:0007669"/>
    <property type="project" value="UniProtKB-KW"/>
</dbReference>
<dbReference type="GO" id="GO:0005634">
    <property type="term" value="C:nucleus"/>
    <property type="evidence" value="ECO:0007669"/>
    <property type="project" value="UniProtKB-SubCell"/>
</dbReference>
<dbReference type="PANTHER" id="PTHR22850">
    <property type="entry name" value="WD40 REPEAT FAMILY"/>
    <property type="match status" value="1"/>
</dbReference>
<dbReference type="InterPro" id="IPR036322">
    <property type="entry name" value="WD40_repeat_dom_sf"/>
</dbReference>
<feature type="repeat" description="WD" evidence="7">
    <location>
        <begin position="226"/>
        <end position="259"/>
    </location>
</feature>
<sequence length="456" mass="50872">MDNLEVVPSPEMVLPNTAYETAIRRVANPLFMEMVHTLHWPSLTVEWFPDFVADGEQEDKFSFHRLIMGTHTGEPQDHLLIAGVSLHKSFTGDDDMSSSDDEEEEDLDGSNNPFKSDLILLQKINHEGAVNRARHMPRNPCLIATKTPSSDVLVFNYMIQPNFPDPSGVCNPELRLKGHEKGGFGLSWNMIFEGKLLSASADQTVCMWDINATPGGNRVINAHSIFRGHTNTVADVAWHPQLVHLFGTVGFDEKWMMWDSRCSPKSILSIRAHSAGVTCIDFHPCHDYRLVTGSADKTVGLWDLRMPSLKVHSLGPGCHTAAVSQVHWSPHCKEVLASSDIDGGIYIWNIDKIGTIPEEDRDAPPEFVDCHSGPWQKVNDFSWNPNTPSVICQVSEENIVEVFHSYSLKQYVSARYGYNPCVNFLDLLNSGSTISENSVPSNNIQHNPISSTAHQF</sequence>
<evidence type="ECO:0000256" key="3">
    <source>
        <dbReference type="ARBA" id="ARBA00022574"/>
    </source>
</evidence>
<dbReference type="KEGG" id="soy:115884340"/>
<organism evidence="10 11">
    <name type="scientific">Sitophilus oryzae</name>
    <name type="common">Rice weevil</name>
    <name type="synonym">Curculio oryzae</name>
    <dbReference type="NCBI Taxonomy" id="7048"/>
    <lineage>
        <taxon>Eukaryota</taxon>
        <taxon>Metazoa</taxon>
        <taxon>Ecdysozoa</taxon>
        <taxon>Arthropoda</taxon>
        <taxon>Hexapoda</taxon>
        <taxon>Insecta</taxon>
        <taxon>Pterygota</taxon>
        <taxon>Neoptera</taxon>
        <taxon>Endopterygota</taxon>
        <taxon>Coleoptera</taxon>
        <taxon>Polyphaga</taxon>
        <taxon>Cucujiformia</taxon>
        <taxon>Curculionidae</taxon>
        <taxon>Dryophthorinae</taxon>
        <taxon>Sitophilus</taxon>
    </lineage>
</organism>
<reference evidence="11" key="1">
    <citation type="submission" date="2025-08" db="UniProtKB">
        <authorList>
            <consortium name="RefSeq"/>
        </authorList>
    </citation>
    <scope>IDENTIFICATION</scope>
    <source>
        <tissue evidence="11">Gonads</tissue>
    </source>
</reference>
<dbReference type="Pfam" id="PF00400">
    <property type="entry name" value="WD40"/>
    <property type="match status" value="4"/>
</dbReference>
<evidence type="ECO:0000259" key="9">
    <source>
        <dbReference type="Pfam" id="PF12265"/>
    </source>
</evidence>
<dbReference type="Pfam" id="PF12265">
    <property type="entry name" value="CAF1C_H4-bd"/>
    <property type="match status" value="1"/>
</dbReference>
<keyword evidence="6" id="KW-0539">Nucleus</keyword>
<dbReference type="GeneID" id="115884340"/>
<dbReference type="Gene3D" id="2.130.10.10">
    <property type="entry name" value="YVTN repeat-like/Quinoprotein amine dehydrogenase"/>
    <property type="match status" value="1"/>
</dbReference>
<dbReference type="PROSITE" id="PS50082">
    <property type="entry name" value="WD_REPEATS_2"/>
    <property type="match status" value="4"/>
</dbReference>
<dbReference type="SMART" id="SM00320">
    <property type="entry name" value="WD40"/>
    <property type="match status" value="6"/>
</dbReference>
<dbReference type="RefSeq" id="XP_030758755.1">
    <property type="nucleotide sequence ID" value="XM_030902895.1"/>
</dbReference>
<evidence type="ECO:0000256" key="2">
    <source>
        <dbReference type="ARBA" id="ARBA00009341"/>
    </source>
</evidence>
<comment type="similarity">
    <text evidence="2">Belongs to the WD repeat RBAP46/RBAP48/MSI1 family.</text>
</comment>
<feature type="repeat" description="WD" evidence="7">
    <location>
        <begin position="319"/>
        <end position="351"/>
    </location>
</feature>
<evidence type="ECO:0000256" key="4">
    <source>
        <dbReference type="ARBA" id="ARBA00022737"/>
    </source>
</evidence>
<dbReference type="PROSITE" id="PS00678">
    <property type="entry name" value="WD_REPEATS_1"/>
    <property type="match status" value="3"/>
</dbReference>
<dbReference type="OrthoDB" id="427795at2759"/>
<keyword evidence="5" id="KW-0156">Chromatin regulator</keyword>
<feature type="compositionally biased region" description="Acidic residues" evidence="8">
    <location>
        <begin position="92"/>
        <end position="108"/>
    </location>
</feature>
<evidence type="ECO:0000256" key="5">
    <source>
        <dbReference type="ARBA" id="ARBA00022853"/>
    </source>
</evidence>
<evidence type="ECO:0000256" key="6">
    <source>
        <dbReference type="ARBA" id="ARBA00023242"/>
    </source>
</evidence>
<keyword evidence="4" id="KW-0677">Repeat</keyword>
<dbReference type="InterPro" id="IPR022052">
    <property type="entry name" value="Histone-bd_RBBP4-like_N"/>
</dbReference>
<evidence type="ECO:0000313" key="10">
    <source>
        <dbReference type="Proteomes" id="UP000504635"/>
    </source>
</evidence>
<accession>A0A6J2Y714</accession>
<dbReference type="PRINTS" id="PR00320">
    <property type="entry name" value="GPROTEINBRPT"/>
</dbReference>
<keyword evidence="10" id="KW-1185">Reference proteome</keyword>
<evidence type="ECO:0000256" key="7">
    <source>
        <dbReference type="PROSITE-ProRule" id="PRU00221"/>
    </source>
</evidence>
<evidence type="ECO:0000313" key="11">
    <source>
        <dbReference type="RefSeq" id="XP_030758755.1"/>
    </source>
</evidence>
<feature type="repeat" description="WD" evidence="7">
    <location>
        <begin position="270"/>
        <end position="305"/>
    </location>
</feature>
<feature type="region of interest" description="Disordered" evidence="8">
    <location>
        <begin position="91"/>
        <end position="112"/>
    </location>
</feature>
<dbReference type="InParanoid" id="A0A6J2Y714"/>
<feature type="domain" description="Histone-binding protein RBBP4-like N-terminal" evidence="9">
    <location>
        <begin position="34"/>
        <end position="86"/>
    </location>
</feature>